<reference evidence="14 15" key="1">
    <citation type="submission" date="2020-08" db="EMBL/GenBank/DDBJ databases">
        <title>Draft genome sequencing of an Anaerocolumna strain isolated from anoxic soil subjected to BSD treatment.</title>
        <authorList>
            <person name="Uek A."/>
            <person name="Tonouchi A."/>
        </authorList>
    </citation>
    <scope>NUCLEOTIDE SEQUENCE [LARGE SCALE GENOMIC DNA]</scope>
    <source>
        <strain evidence="14 15">CTTW</strain>
    </source>
</reference>
<dbReference type="RefSeq" id="WP_185258892.1">
    <property type="nucleotide sequence ID" value="NZ_AP023368.1"/>
</dbReference>
<evidence type="ECO:0000256" key="3">
    <source>
        <dbReference type="ARBA" id="ARBA00022553"/>
    </source>
</evidence>
<keyword evidence="8" id="KW-0067">ATP-binding</keyword>
<dbReference type="InterPro" id="IPR010559">
    <property type="entry name" value="Sig_transdc_His_kin_internal"/>
</dbReference>
<keyword evidence="2" id="KW-1003">Cell membrane</keyword>
<accession>A0A7I8DJE6</accession>
<dbReference type="InterPro" id="IPR005467">
    <property type="entry name" value="His_kinase_dom"/>
</dbReference>
<dbReference type="PROSITE" id="PS50109">
    <property type="entry name" value="HIS_KIN"/>
    <property type="match status" value="1"/>
</dbReference>
<keyword evidence="11 12" id="KW-0472">Membrane</keyword>
<evidence type="ECO:0000256" key="2">
    <source>
        <dbReference type="ARBA" id="ARBA00022475"/>
    </source>
</evidence>
<keyword evidence="3" id="KW-0597">Phosphoprotein</keyword>
<gene>
    <name evidence="14" type="ORF">bsdcttw_16140</name>
</gene>
<evidence type="ECO:0000256" key="11">
    <source>
        <dbReference type="ARBA" id="ARBA00023136"/>
    </source>
</evidence>
<dbReference type="KEGG" id="acht:bsdcttw_16140"/>
<dbReference type="GO" id="GO:0005886">
    <property type="term" value="C:plasma membrane"/>
    <property type="evidence" value="ECO:0007669"/>
    <property type="project" value="UniProtKB-SubCell"/>
</dbReference>
<organism evidence="14 15">
    <name type="scientific">Anaerocolumna chitinilytica</name>
    <dbReference type="NCBI Taxonomy" id="1727145"/>
    <lineage>
        <taxon>Bacteria</taxon>
        <taxon>Bacillati</taxon>
        <taxon>Bacillota</taxon>
        <taxon>Clostridia</taxon>
        <taxon>Lachnospirales</taxon>
        <taxon>Lachnospiraceae</taxon>
        <taxon>Anaerocolumna</taxon>
    </lineage>
</organism>
<dbReference type="Gene3D" id="3.30.565.10">
    <property type="entry name" value="Histidine kinase-like ATPase, C-terminal domain"/>
    <property type="match status" value="1"/>
</dbReference>
<dbReference type="EMBL" id="AP023368">
    <property type="protein sequence ID" value="BCJ98573.1"/>
    <property type="molecule type" value="Genomic_DNA"/>
</dbReference>
<proteinExistence type="predicted"/>
<evidence type="ECO:0000256" key="6">
    <source>
        <dbReference type="ARBA" id="ARBA00022741"/>
    </source>
</evidence>
<evidence type="ECO:0000256" key="4">
    <source>
        <dbReference type="ARBA" id="ARBA00022679"/>
    </source>
</evidence>
<dbReference type="Gene3D" id="6.10.340.10">
    <property type="match status" value="1"/>
</dbReference>
<keyword evidence="6" id="KW-0547">Nucleotide-binding</keyword>
<evidence type="ECO:0000256" key="7">
    <source>
        <dbReference type="ARBA" id="ARBA00022777"/>
    </source>
</evidence>
<reference evidence="14 15" key="2">
    <citation type="submission" date="2020-08" db="EMBL/GenBank/DDBJ databases">
        <authorList>
            <person name="Ueki A."/>
            <person name="Tonouchi A."/>
        </authorList>
    </citation>
    <scope>NUCLEOTIDE SEQUENCE [LARGE SCALE GENOMIC DNA]</scope>
    <source>
        <strain evidence="14 15">CTTW</strain>
    </source>
</reference>
<dbReference type="PANTHER" id="PTHR34220:SF11">
    <property type="entry name" value="SENSOR PROTEIN KINASE HPTS"/>
    <property type="match status" value="1"/>
</dbReference>
<dbReference type="Pfam" id="PF02518">
    <property type="entry name" value="HATPase_c"/>
    <property type="match status" value="1"/>
</dbReference>
<keyword evidence="5 12" id="KW-0812">Transmembrane</keyword>
<feature type="transmembrane region" description="Helical" evidence="12">
    <location>
        <begin position="288"/>
        <end position="316"/>
    </location>
</feature>
<evidence type="ECO:0000256" key="12">
    <source>
        <dbReference type="SAM" id="Phobius"/>
    </source>
</evidence>
<evidence type="ECO:0000256" key="8">
    <source>
        <dbReference type="ARBA" id="ARBA00022840"/>
    </source>
</evidence>
<dbReference type="GO" id="GO:0000155">
    <property type="term" value="F:phosphorelay sensor kinase activity"/>
    <property type="evidence" value="ECO:0007669"/>
    <property type="project" value="InterPro"/>
</dbReference>
<keyword evidence="9 12" id="KW-1133">Transmembrane helix</keyword>
<dbReference type="SUPFAM" id="SSF55874">
    <property type="entry name" value="ATPase domain of HSP90 chaperone/DNA topoisomerase II/histidine kinase"/>
    <property type="match status" value="1"/>
</dbReference>
<evidence type="ECO:0000256" key="5">
    <source>
        <dbReference type="ARBA" id="ARBA00022692"/>
    </source>
</evidence>
<dbReference type="InterPro" id="IPR050640">
    <property type="entry name" value="Bact_2-comp_sensor_kinase"/>
</dbReference>
<evidence type="ECO:0000313" key="15">
    <source>
        <dbReference type="Proteomes" id="UP000515703"/>
    </source>
</evidence>
<evidence type="ECO:0000313" key="14">
    <source>
        <dbReference type="EMBL" id="BCJ98573.1"/>
    </source>
</evidence>
<dbReference type="InterPro" id="IPR036890">
    <property type="entry name" value="HATPase_C_sf"/>
</dbReference>
<evidence type="ECO:0000256" key="9">
    <source>
        <dbReference type="ARBA" id="ARBA00022989"/>
    </source>
</evidence>
<feature type="domain" description="Histidine kinase" evidence="13">
    <location>
        <begin position="395"/>
        <end position="595"/>
    </location>
</feature>
<protein>
    <recommendedName>
        <fullName evidence="13">Histidine kinase domain-containing protein</fullName>
    </recommendedName>
</protein>
<dbReference type="PANTHER" id="PTHR34220">
    <property type="entry name" value="SENSOR HISTIDINE KINASE YPDA"/>
    <property type="match status" value="1"/>
</dbReference>
<comment type="subcellular location">
    <subcellularLocation>
        <location evidence="1">Cell membrane</location>
        <topology evidence="1">Multi-pass membrane protein</topology>
    </subcellularLocation>
</comment>
<dbReference type="InterPro" id="IPR003594">
    <property type="entry name" value="HATPase_dom"/>
</dbReference>
<keyword evidence="10" id="KW-0902">Two-component regulatory system</keyword>
<evidence type="ECO:0000256" key="1">
    <source>
        <dbReference type="ARBA" id="ARBA00004651"/>
    </source>
</evidence>
<dbReference type="AlphaFoldDB" id="A0A7I8DJE6"/>
<dbReference type="Proteomes" id="UP000515703">
    <property type="component" value="Chromosome"/>
</dbReference>
<name>A0A7I8DJE6_9FIRM</name>
<evidence type="ECO:0000259" key="13">
    <source>
        <dbReference type="PROSITE" id="PS50109"/>
    </source>
</evidence>
<keyword evidence="4" id="KW-0808">Transferase</keyword>
<dbReference type="GO" id="GO:0005524">
    <property type="term" value="F:ATP binding"/>
    <property type="evidence" value="ECO:0007669"/>
    <property type="project" value="UniProtKB-KW"/>
</dbReference>
<sequence>MILPKKPNTVLQIKVRKQMYFILIPLIIIPVSFIGIALTSYFVKALYQQTSSQLESDNIRVKSIIVDCVINLFNVSSDLIDDKTLHKILTTHYANPKDASAAIADYDRFQDYMDTTTSMTSITVYTTNPTLVEGKYIKTATPEIIDKLFSKVSVPSGSSWGYNFFNRTIGNPSSELLLVRSIPLVKTDYSAILVITVSNNFLKNKIQNNSLYTAISLNKEPIFFSTTRSMQEKDQSVPINYNSRYFLYNGLIHYKDKTVFGYISSLPVYQSKDILYVTTIDFAANNKFVNIVILCAAITLLSVIIPLMGIVFYTNFFSSRILTLRLAMKNASKGDFNMIDSLRGDDELSETFTDLQHMVLDLKDKEAKMYEAQLLEKEMLNQQQQMEFKILTSQINPHFIYNTLETIRMLAIEENNQNVSSAILLLGKSLRYVLENAETFSTTLDKELDYIDVYLQIQKLRFEERIDYTIEIPEHFSPSEYQILPLLLQPLVENAVLHGLDDISKNGDVIVRLSTDNCTRLIIDIMDNGKGMPEEVINAFNSEITLEKSASDRTSIGLNNIKRRIRLFYGDNYSINIISSTKEGTHIQLILPLIPI</sequence>
<dbReference type="Pfam" id="PF06580">
    <property type="entry name" value="His_kinase"/>
    <property type="match status" value="1"/>
</dbReference>
<keyword evidence="15" id="KW-1185">Reference proteome</keyword>
<feature type="transmembrane region" description="Helical" evidence="12">
    <location>
        <begin position="20"/>
        <end position="43"/>
    </location>
</feature>
<dbReference type="SMART" id="SM00387">
    <property type="entry name" value="HATPase_c"/>
    <property type="match status" value="1"/>
</dbReference>
<keyword evidence="7" id="KW-0418">Kinase</keyword>
<evidence type="ECO:0000256" key="10">
    <source>
        <dbReference type="ARBA" id="ARBA00023012"/>
    </source>
</evidence>